<evidence type="ECO:0000313" key="8">
    <source>
        <dbReference type="Proteomes" id="UP000230431"/>
    </source>
</evidence>
<evidence type="ECO:0000256" key="1">
    <source>
        <dbReference type="ARBA" id="ARBA00022490"/>
    </source>
</evidence>
<dbReference type="AlphaFoldDB" id="A0A2H0RIY5"/>
<keyword evidence="2 6" id="KW-0547">Nucleotide-binding</keyword>
<comment type="function">
    <text evidence="6">Forms membrane-associated dynamic filaments that are essential for cell shape determination. Acts by regulating cell wall synthesis and cell elongation, and thus cell shape. A feedback loop between cell geometry and MreB localization may maintain elongated cell shape by targeting cell wall growth to regions of negative cell wall curvature.</text>
</comment>
<reference evidence="7 8" key="1">
    <citation type="submission" date="2017-09" db="EMBL/GenBank/DDBJ databases">
        <title>Depth-based differentiation of microbial function through sediment-hosted aquifers and enrichment of novel symbionts in the deep terrestrial subsurface.</title>
        <authorList>
            <person name="Probst A.J."/>
            <person name="Ladd B."/>
            <person name="Jarett J.K."/>
            <person name="Geller-Mcgrath D.E."/>
            <person name="Sieber C.M."/>
            <person name="Emerson J.B."/>
            <person name="Anantharaman K."/>
            <person name="Thomas B.C."/>
            <person name="Malmstrom R."/>
            <person name="Stieglmeier M."/>
            <person name="Klingl A."/>
            <person name="Woyke T."/>
            <person name="Ryan C.M."/>
            <person name="Banfield J.F."/>
        </authorList>
    </citation>
    <scope>NUCLEOTIDE SEQUENCE [LARGE SCALE GENOMIC DNA]</scope>
    <source>
        <strain evidence="7">CG10_big_fil_rev_8_21_14_0_10_49_38</strain>
    </source>
</reference>
<protein>
    <recommendedName>
        <fullName evidence="6">Cell shape-determining protein MreB</fullName>
    </recommendedName>
</protein>
<feature type="binding site" evidence="6">
    <location>
        <begin position="165"/>
        <end position="167"/>
    </location>
    <ligand>
        <name>ATP</name>
        <dbReference type="ChEBI" id="CHEBI:30616"/>
    </ligand>
</feature>
<dbReference type="InterPro" id="IPR004753">
    <property type="entry name" value="MreB"/>
</dbReference>
<evidence type="ECO:0000256" key="5">
    <source>
        <dbReference type="ARBA" id="ARBA00023458"/>
    </source>
</evidence>
<name>A0A2H0RIY5_9BACT</name>
<evidence type="ECO:0000256" key="6">
    <source>
        <dbReference type="HAMAP-Rule" id="MF_02207"/>
    </source>
</evidence>
<evidence type="ECO:0000256" key="4">
    <source>
        <dbReference type="ARBA" id="ARBA00022960"/>
    </source>
</evidence>
<evidence type="ECO:0000256" key="2">
    <source>
        <dbReference type="ARBA" id="ARBA00022741"/>
    </source>
</evidence>
<dbReference type="Proteomes" id="UP000230431">
    <property type="component" value="Unassembled WGS sequence"/>
</dbReference>
<dbReference type="PANTHER" id="PTHR42749:SF1">
    <property type="entry name" value="CELL SHAPE-DETERMINING PROTEIN MREB"/>
    <property type="match status" value="1"/>
</dbReference>
<dbReference type="Gene3D" id="3.30.420.40">
    <property type="match status" value="3"/>
</dbReference>
<dbReference type="PRINTS" id="PR01652">
    <property type="entry name" value="SHAPEPROTEIN"/>
</dbReference>
<sequence length="350" mass="37644">MFWRVGKILSNNVGIDLGTSNTLVHIKGHGIVIDEPSVVAINQKTGRVVAVGTEANQMIGRTPAHIQSVKPLSGGVISNYEVAEEMISYFLKRTAGLVGGNFFRPRVVVGVPSSITNVERRAVRDATISAGARVVHIIEEPMAAAIGVNLPIFEPVGNMVVDIGGGTTDIAVISLGGMVKVKNLAIAGEKFNQDIINYVRDEFKILLGDRTAEEVKIKIGAVIKQDRDNETLVRGRDLVTGLPREVAITDVDIREAIFGSLTVFVDAIKEVLETTPPEVVSDIMRHGLVLTGGGSLIRGLSEFLVKELEIPVSLATEPLLSVVNGTGVVLDDLETYRDLLIDNEEELTPK</sequence>
<comment type="subunit">
    <text evidence="6">Forms polymers.</text>
</comment>
<dbReference type="NCBIfam" id="NF010539">
    <property type="entry name" value="PRK13927.1"/>
    <property type="match status" value="1"/>
</dbReference>
<dbReference type="GO" id="GO:0000902">
    <property type="term" value="P:cell morphogenesis"/>
    <property type="evidence" value="ECO:0007669"/>
    <property type="project" value="InterPro"/>
</dbReference>
<dbReference type="EMBL" id="PCYK01000015">
    <property type="protein sequence ID" value="PIR45984.1"/>
    <property type="molecule type" value="Genomic_DNA"/>
</dbReference>
<dbReference type="HAMAP" id="MF_02207">
    <property type="entry name" value="MreB"/>
    <property type="match status" value="1"/>
</dbReference>
<dbReference type="SUPFAM" id="SSF53067">
    <property type="entry name" value="Actin-like ATPase domain"/>
    <property type="match status" value="2"/>
</dbReference>
<evidence type="ECO:0000313" key="7">
    <source>
        <dbReference type="EMBL" id="PIR45984.1"/>
    </source>
</evidence>
<proteinExistence type="inferred from homology"/>
<dbReference type="CDD" id="cd10225">
    <property type="entry name" value="ASKHA_NBD_MreB-like"/>
    <property type="match status" value="1"/>
</dbReference>
<dbReference type="GO" id="GO:0005524">
    <property type="term" value="F:ATP binding"/>
    <property type="evidence" value="ECO:0007669"/>
    <property type="project" value="UniProtKB-KW"/>
</dbReference>
<dbReference type="NCBIfam" id="TIGR00904">
    <property type="entry name" value="mreB"/>
    <property type="match status" value="1"/>
</dbReference>
<dbReference type="InterPro" id="IPR043129">
    <property type="entry name" value="ATPase_NBD"/>
</dbReference>
<feature type="binding site" evidence="6">
    <location>
        <begin position="213"/>
        <end position="216"/>
    </location>
    <ligand>
        <name>ATP</name>
        <dbReference type="ChEBI" id="CHEBI:30616"/>
    </ligand>
</feature>
<evidence type="ECO:0000256" key="3">
    <source>
        <dbReference type="ARBA" id="ARBA00022840"/>
    </source>
</evidence>
<organism evidence="7 8">
    <name type="scientific">Candidatus Vogelbacteria bacterium CG10_big_fil_rev_8_21_14_0_10_49_38</name>
    <dbReference type="NCBI Taxonomy" id="1975043"/>
    <lineage>
        <taxon>Bacteria</taxon>
        <taxon>Candidatus Vogeliibacteriota</taxon>
    </lineage>
</organism>
<keyword evidence="4 6" id="KW-0133">Cell shape</keyword>
<keyword evidence="1 6" id="KW-0963">Cytoplasm</keyword>
<dbReference type="GO" id="GO:0008360">
    <property type="term" value="P:regulation of cell shape"/>
    <property type="evidence" value="ECO:0007669"/>
    <property type="project" value="UniProtKB-UniRule"/>
</dbReference>
<dbReference type="Pfam" id="PF06723">
    <property type="entry name" value="MreB_Mbl"/>
    <property type="match status" value="1"/>
</dbReference>
<gene>
    <name evidence="6" type="primary">mreB</name>
    <name evidence="7" type="ORF">COV08_02105</name>
</gene>
<dbReference type="GO" id="GO:0005737">
    <property type="term" value="C:cytoplasm"/>
    <property type="evidence" value="ECO:0007669"/>
    <property type="project" value="UniProtKB-SubCell"/>
</dbReference>
<comment type="similarity">
    <text evidence="5 6">Belongs to the FtsA/MreB family.</text>
</comment>
<dbReference type="InterPro" id="IPR056546">
    <property type="entry name" value="MreB_MamK-like"/>
</dbReference>
<feature type="binding site" evidence="6">
    <location>
        <begin position="293"/>
        <end position="296"/>
    </location>
    <ligand>
        <name>ATP</name>
        <dbReference type="ChEBI" id="CHEBI:30616"/>
    </ligand>
</feature>
<dbReference type="PANTHER" id="PTHR42749">
    <property type="entry name" value="CELL SHAPE-DETERMINING PROTEIN MREB"/>
    <property type="match status" value="1"/>
</dbReference>
<comment type="caution">
    <text evidence="7">The sequence shown here is derived from an EMBL/GenBank/DDBJ whole genome shotgun (WGS) entry which is preliminary data.</text>
</comment>
<comment type="caution">
    <text evidence="6">Lacks conserved residue(s) required for the propagation of feature annotation.</text>
</comment>
<accession>A0A2H0RIY5</accession>
<comment type="subcellular location">
    <subcellularLocation>
        <location evidence="6">Cytoplasm</location>
    </subcellularLocation>
    <text evidence="6">Membrane-associated.</text>
</comment>
<keyword evidence="3 6" id="KW-0067">ATP-binding</keyword>